<protein>
    <submittedName>
        <fullName evidence="1">Uncharacterized protein</fullName>
    </submittedName>
</protein>
<dbReference type="Gene3D" id="3.30.420.10">
    <property type="entry name" value="Ribonuclease H-like superfamily/Ribonuclease H"/>
    <property type="match status" value="1"/>
</dbReference>
<name>A0ABQ8T1Q4_PERAM</name>
<accession>A0ABQ8T1Q4</accession>
<organism evidence="1 2">
    <name type="scientific">Periplaneta americana</name>
    <name type="common">American cockroach</name>
    <name type="synonym">Blatta americana</name>
    <dbReference type="NCBI Taxonomy" id="6978"/>
    <lineage>
        <taxon>Eukaryota</taxon>
        <taxon>Metazoa</taxon>
        <taxon>Ecdysozoa</taxon>
        <taxon>Arthropoda</taxon>
        <taxon>Hexapoda</taxon>
        <taxon>Insecta</taxon>
        <taxon>Pterygota</taxon>
        <taxon>Neoptera</taxon>
        <taxon>Polyneoptera</taxon>
        <taxon>Dictyoptera</taxon>
        <taxon>Blattodea</taxon>
        <taxon>Blattoidea</taxon>
        <taxon>Blattidae</taxon>
        <taxon>Blattinae</taxon>
        <taxon>Periplaneta</taxon>
    </lineage>
</organism>
<dbReference type="PANTHER" id="PTHR46060:SF1">
    <property type="entry name" value="MARINER MOS1 TRANSPOSASE-LIKE PROTEIN"/>
    <property type="match status" value="1"/>
</dbReference>
<reference evidence="1 2" key="1">
    <citation type="journal article" date="2022" name="Allergy">
        <title>Genome assembly and annotation of Periplaneta americana reveal a comprehensive cockroach allergen profile.</title>
        <authorList>
            <person name="Wang L."/>
            <person name="Xiong Q."/>
            <person name="Saelim N."/>
            <person name="Wang L."/>
            <person name="Nong W."/>
            <person name="Wan A.T."/>
            <person name="Shi M."/>
            <person name="Liu X."/>
            <person name="Cao Q."/>
            <person name="Hui J.H.L."/>
            <person name="Sookrung N."/>
            <person name="Leung T.F."/>
            <person name="Tungtrongchitr A."/>
            <person name="Tsui S.K.W."/>
        </authorList>
    </citation>
    <scope>NUCLEOTIDE SEQUENCE [LARGE SCALE GENOMIC DNA]</scope>
    <source>
        <strain evidence="1">PWHHKU_190912</strain>
    </source>
</reference>
<dbReference type="PANTHER" id="PTHR46060">
    <property type="entry name" value="MARINER MOS1 TRANSPOSASE-LIKE PROTEIN"/>
    <property type="match status" value="1"/>
</dbReference>
<dbReference type="InterPro" id="IPR052709">
    <property type="entry name" value="Transposase-MT_Hybrid"/>
</dbReference>
<comment type="caution">
    <text evidence="1">The sequence shown here is derived from an EMBL/GenBank/DDBJ whole genome shotgun (WGS) entry which is preliminary data.</text>
</comment>
<gene>
    <name evidence="1" type="ORF">ANN_07975</name>
</gene>
<dbReference type="Proteomes" id="UP001148838">
    <property type="component" value="Unassembled WGS sequence"/>
</dbReference>
<sequence length="179" mass="20691">MARLTEEMVIARTRASDLSNIRKLNCWGSELSDVSLLRRMHNVEVLSLSYFLEHHLQPVVLCKRQNLLNSHPIVLHDGVRFPRAAPVVNLLPRWNWEVLEHAPYSPVTSPRDVDFFPKMQLPLRGVRFRTTQAIIAATEQSVRRSVQQDAVDGVRHLPEVWRRIHHVGGDYFCALQQCD</sequence>
<dbReference type="EMBL" id="JAJSOF020000017">
    <property type="protein sequence ID" value="KAJ4439847.1"/>
    <property type="molecule type" value="Genomic_DNA"/>
</dbReference>
<evidence type="ECO:0000313" key="1">
    <source>
        <dbReference type="EMBL" id="KAJ4439847.1"/>
    </source>
</evidence>
<evidence type="ECO:0000313" key="2">
    <source>
        <dbReference type="Proteomes" id="UP001148838"/>
    </source>
</evidence>
<proteinExistence type="predicted"/>
<keyword evidence="2" id="KW-1185">Reference proteome</keyword>
<dbReference type="InterPro" id="IPR036397">
    <property type="entry name" value="RNaseH_sf"/>
</dbReference>